<keyword evidence="3" id="KW-1185">Reference proteome</keyword>
<dbReference type="InterPro" id="IPR050855">
    <property type="entry name" value="NDM-1-like"/>
</dbReference>
<reference evidence="2 3" key="1">
    <citation type="journal article" date="2011" name="Stand. Genomic Sci.">
        <title>Complete genome sequence of Marivirga tractuosa type strain (H-43).</title>
        <authorList>
            <person name="Pagani I."/>
            <person name="Chertkov O."/>
            <person name="Lapidus A."/>
            <person name="Lucas S."/>
            <person name="Del Rio T.G."/>
            <person name="Tice H."/>
            <person name="Copeland A."/>
            <person name="Cheng J.F."/>
            <person name="Nolan M."/>
            <person name="Saunders E."/>
            <person name="Pitluck S."/>
            <person name="Held B."/>
            <person name="Goodwin L."/>
            <person name="Liolios K."/>
            <person name="Ovchinikova G."/>
            <person name="Ivanova N."/>
            <person name="Mavromatis K."/>
            <person name="Pati A."/>
            <person name="Chen A."/>
            <person name="Palaniappan K."/>
            <person name="Land M."/>
            <person name="Hauser L."/>
            <person name="Jeffries C.D."/>
            <person name="Detter J.C."/>
            <person name="Han C."/>
            <person name="Tapia R."/>
            <person name="Ngatchou-Djao O.D."/>
            <person name="Rohde M."/>
            <person name="Goker M."/>
            <person name="Spring S."/>
            <person name="Sikorski J."/>
            <person name="Woyke T."/>
            <person name="Bristow J."/>
            <person name="Eisen J.A."/>
            <person name="Markowitz V."/>
            <person name="Hugenholtz P."/>
            <person name="Klenk H.P."/>
            <person name="Kyrpides N.C."/>
        </authorList>
    </citation>
    <scope>NUCLEOTIDE SEQUENCE [LARGE SCALE GENOMIC DNA]</scope>
    <source>
        <strain evidence="3">ATCC 23168 / DSM 4126 / NBRC 15989 / NCIMB 1408 / VKM B-1430 / H-43</strain>
    </source>
</reference>
<dbReference type="STRING" id="643867.Ftrac_2030"/>
<feature type="domain" description="Metallo-beta-lactamase" evidence="1">
    <location>
        <begin position="18"/>
        <end position="204"/>
    </location>
</feature>
<evidence type="ECO:0000313" key="2">
    <source>
        <dbReference type="EMBL" id="ADR22015.1"/>
    </source>
</evidence>
<dbReference type="SUPFAM" id="SSF56281">
    <property type="entry name" value="Metallo-hydrolase/oxidoreductase"/>
    <property type="match status" value="1"/>
</dbReference>
<name>E4TTW0_MARTH</name>
<dbReference type="Proteomes" id="UP000008720">
    <property type="component" value="Chromosome"/>
</dbReference>
<dbReference type="CDD" id="cd07721">
    <property type="entry name" value="yflN-like_MBL-fold"/>
    <property type="match status" value="1"/>
</dbReference>
<proteinExistence type="predicted"/>
<evidence type="ECO:0000313" key="3">
    <source>
        <dbReference type="Proteomes" id="UP000008720"/>
    </source>
</evidence>
<dbReference type="AlphaFoldDB" id="E4TTW0"/>
<dbReference type="HOGENOM" id="CLU_030571_2_0_10"/>
<dbReference type="InterPro" id="IPR036866">
    <property type="entry name" value="RibonucZ/Hydroxyglut_hydro"/>
</dbReference>
<sequence>MQKIAKDVFHIPLMPRNSINCYIIEGVLVDSGIRTSYNKIQKSIKEVSIHSHALTHAHPDHQGCSDLICKKHWVPLLCHEKEVVRTETGLVTSEYPSNKSIIARFQQRYWAGSGHIVTKTLKNGDSVEGFKVIETPGHSSGHISFFRERDGVLILGDVATNMNLLTTISGLYLPPAIFTSDKEENINSLKELSKLNPRIICFGHGPVLKNNDNSFEKFVDKVSV</sequence>
<evidence type="ECO:0000259" key="1">
    <source>
        <dbReference type="SMART" id="SM00849"/>
    </source>
</evidence>
<accession>E4TTW0</accession>
<dbReference type="InterPro" id="IPR001279">
    <property type="entry name" value="Metallo-B-lactamas"/>
</dbReference>
<dbReference type="PANTHER" id="PTHR42951">
    <property type="entry name" value="METALLO-BETA-LACTAMASE DOMAIN-CONTAINING"/>
    <property type="match status" value="1"/>
</dbReference>
<dbReference type="EMBL" id="CP002349">
    <property type="protein sequence ID" value="ADR22015.1"/>
    <property type="molecule type" value="Genomic_DNA"/>
</dbReference>
<dbReference type="SMART" id="SM00849">
    <property type="entry name" value="Lactamase_B"/>
    <property type="match status" value="1"/>
</dbReference>
<organism evidence="2 3">
    <name type="scientific">Marivirga tractuosa (strain ATCC 23168 / DSM 4126 / NBRC 15989 / NCIMB 1408 / VKM B-1430 / H-43)</name>
    <name type="common">Microscilla tractuosa</name>
    <name type="synonym">Flexibacter tractuosus</name>
    <dbReference type="NCBI Taxonomy" id="643867"/>
    <lineage>
        <taxon>Bacteria</taxon>
        <taxon>Pseudomonadati</taxon>
        <taxon>Bacteroidota</taxon>
        <taxon>Cytophagia</taxon>
        <taxon>Cytophagales</taxon>
        <taxon>Marivirgaceae</taxon>
        <taxon>Marivirga</taxon>
    </lineage>
</organism>
<dbReference type="KEGG" id="mtt:Ftrac_2030"/>
<dbReference type="RefSeq" id="WP_013454158.1">
    <property type="nucleotide sequence ID" value="NC_014759.1"/>
</dbReference>
<dbReference type="OrthoDB" id="9802248at2"/>
<protein>
    <submittedName>
        <fullName evidence="2">Beta-lactamase domain-containing protein</fullName>
    </submittedName>
</protein>
<dbReference type="eggNOG" id="COG0491">
    <property type="taxonomic scope" value="Bacteria"/>
</dbReference>
<dbReference type="Gene3D" id="3.60.15.10">
    <property type="entry name" value="Ribonuclease Z/Hydroxyacylglutathione hydrolase-like"/>
    <property type="match status" value="1"/>
</dbReference>
<gene>
    <name evidence="2" type="ordered locus">Ftrac_2030</name>
</gene>
<dbReference type="Pfam" id="PF00753">
    <property type="entry name" value="Lactamase_B"/>
    <property type="match status" value="1"/>
</dbReference>
<dbReference type="PANTHER" id="PTHR42951:SF17">
    <property type="entry name" value="METALLO-BETA-LACTAMASE DOMAIN-CONTAINING PROTEIN"/>
    <property type="match status" value="1"/>
</dbReference>